<feature type="domain" description="HTH arsR-type" evidence="1">
    <location>
        <begin position="7"/>
        <end position="103"/>
    </location>
</feature>
<reference evidence="7 9" key="3">
    <citation type="submission" date="2015-07" db="EMBL/GenBank/DDBJ databases">
        <title>Physiological, transcriptional responses and genome re-sequencing of acid resistant extremely thermoacidophilic Metallosphaera sedula SARC-M1.</title>
        <authorList>
            <person name="Ai C."/>
            <person name="McCarthy S."/>
            <person name="Eckrich V."/>
            <person name="Rudrappa D."/>
            <person name="Qiu G."/>
            <person name="Blum P."/>
        </authorList>
    </citation>
    <scope>NUCLEOTIDE SEQUENCE [LARGE SCALE GENOMIC DNA]</scope>
    <source>
        <strain evidence="7 9">SARC-M1</strain>
    </source>
</reference>
<dbReference type="Gene3D" id="1.10.10.10">
    <property type="entry name" value="Winged helix-like DNA-binding domain superfamily/Winged helix DNA-binding domain"/>
    <property type="match status" value="1"/>
</dbReference>
<reference evidence="2 8" key="1">
    <citation type="journal article" date="2014" name="J. Bacteriol.">
        <title>Role of an Archaeal PitA Transporter in the Copper and Arsenic Resistance of Metallosphaera sedula, an Extreme Thermoacidophile.</title>
        <authorList>
            <person name="McCarthy S."/>
            <person name="Ai C."/>
            <person name="Wheaton G."/>
            <person name="Tevatia R."/>
            <person name="Eckrich V."/>
            <person name="Kelly R."/>
            <person name="Blum P."/>
        </authorList>
    </citation>
    <scope>NUCLEOTIDE SEQUENCE [LARGE SCALE GENOMIC DNA]</scope>
    <source>
        <strain evidence="2 8">CuR1</strain>
    </source>
</reference>
<dbReference type="GO" id="GO:0003700">
    <property type="term" value="F:DNA-binding transcription factor activity"/>
    <property type="evidence" value="ECO:0007669"/>
    <property type="project" value="InterPro"/>
</dbReference>
<dbReference type="OMA" id="SIWHETE"/>
<dbReference type="AlphaFoldDB" id="A0A088E804"/>
<dbReference type="Proteomes" id="UP000029084">
    <property type="component" value="Chromosome"/>
</dbReference>
<evidence type="ECO:0000313" key="10">
    <source>
        <dbReference type="Proteomes" id="UP000061362"/>
    </source>
</evidence>
<evidence type="ECO:0000259" key="1">
    <source>
        <dbReference type="PROSITE" id="PS50987"/>
    </source>
</evidence>
<dbReference type="PROSITE" id="PS50987">
    <property type="entry name" value="HTH_ARSR_2"/>
    <property type="match status" value="1"/>
</dbReference>
<dbReference type="RefSeq" id="WP_012021897.1">
    <property type="nucleotide sequence ID" value="NZ_AP019770.1"/>
</dbReference>
<dbReference type="PATRIC" id="fig|43687.5.peg.2129"/>
<evidence type="ECO:0000313" key="7">
    <source>
        <dbReference type="EMBL" id="AKV83883.1"/>
    </source>
</evidence>
<dbReference type="InterPro" id="IPR036390">
    <property type="entry name" value="WH_DNA-bd_sf"/>
</dbReference>
<dbReference type="PANTHER" id="PTHR38600:SF1">
    <property type="entry name" value="TRANSCRIPTIONAL REGULATORY PROTEIN"/>
    <property type="match status" value="1"/>
</dbReference>
<gene>
    <name evidence="2" type="ORF">HA72_1970</name>
    <name evidence="3" type="ORF">MsedA_2020</name>
    <name evidence="4" type="ORF">MsedB_2022</name>
    <name evidence="5" type="ORF">MsedC_2020</name>
    <name evidence="6" type="ORF">MsedD_2021</name>
    <name evidence="7" type="ORF">MsedE_2021</name>
</gene>
<dbReference type="InterPro" id="IPR001845">
    <property type="entry name" value="HTH_ArsR_DNA-bd_dom"/>
</dbReference>
<evidence type="ECO:0000313" key="4">
    <source>
        <dbReference type="EMBL" id="AKV77157.1"/>
    </source>
</evidence>
<evidence type="ECO:0000313" key="9">
    <source>
        <dbReference type="Proteomes" id="UP000056255"/>
    </source>
</evidence>
<dbReference type="PANTHER" id="PTHR38600">
    <property type="entry name" value="TRANSCRIPTIONAL REGULATORY PROTEIN"/>
    <property type="match status" value="1"/>
</dbReference>
<evidence type="ECO:0000313" key="8">
    <source>
        <dbReference type="Proteomes" id="UP000029084"/>
    </source>
</evidence>
<dbReference type="GeneID" id="91756502"/>
<dbReference type="EMBL" id="CP012172">
    <property type="protein sequence ID" value="AKV74919.1"/>
    <property type="molecule type" value="Genomic_DNA"/>
</dbReference>
<organism evidence="2 8">
    <name type="scientific">Metallosphaera sedula</name>
    <dbReference type="NCBI Taxonomy" id="43687"/>
    <lineage>
        <taxon>Archaea</taxon>
        <taxon>Thermoproteota</taxon>
        <taxon>Thermoprotei</taxon>
        <taxon>Sulfolobales</taxon>
        <taxon>Sulfolobaceae</taxon>
        <taxon>Metallosphaera</taxon>
    </lineage>
</organism>
<dbReference type="Proteomes" id="UP000062475">
    <property type="component" value="Chromosome"/>
</dbReference>
<dbReference type="Proteomes" id="UP000068832">
    <property type="component" value="Chromosome"/>
</dbReference>
<dbReference type="OrthoDB" id="35765at2157"/>
<dbReference type="Proteomes" id="UP000062398">
    <property type="component" value="Chromosome"/>
</dbReference>
<sequence length="109" mass="12592">MGDDRERRQVKKLFIFLFLASRGGNTRIRIVNALLKSPLNANQLSNLLSLDYKTVQHHLDVLMENMIITREGSGYGALYKPSKSFMMYIDVFNELISDIKMPKTTRKQP</sequence>
<dbReference type="Pfam" id="PF01022">
    <property type="entry name" value="HTH_5"/>
    <property type="match status" value="1"/>
</dbReference>
<dbReference type="InterPro" id="IPR036388">
    <property type="entry name" value="WH-like_DNA-bd_sf"/>
</dbReference>
<accession>A0A088E804</accession>
<dbReference type="InterPro" id="IPR011991">
    <property type="entry name" value="ArsR-like_HTH"/>
</dbReference>
<dbReference type="EMBL" id="CP012175">
    <property type="protein sequence ID" value="AKV81652.1"/>
    <property type="molecule type" value="Genomic_DNA"/>
</dbReference>
<proteinExistence type="predicted"/>
<dbReference type="EMBL" id="CP012174">
    <property type="protein sequence ID" value="AKV79407.1"/>
    <property type="molecule type" value="Genomic_DNA"/>
</dbReference>
<dbReference type="EMBL" id="CP012176">
    <property type="protein sequence ID" value="AKV83883.1"/>
    <property type="molecule type" value="Genomic_DNA"/>
</dbReference>
<evidence type="ECO:0000313" key="12">
    <source>
        <dbReference type="Proteomes" id="UP000062475"/>
    </source>
</evidence>
<dbReference type="CDD" id="cd00090">
    <property type="entry name" value="HTH_ARSR"/>
    <property type="match status" value="1"/>
</dbReference>
<protein>
    <submittedName>
        <fullName evidence="2 3">Transcriptional regulator</fullName>
    </submittedName>
</protein>
<dbReference type="Proteomes" id="UP000056255">
    <property type="component" value="Chromosome"/>
</dbReference>
<evidence type="ECO:0000313" key="2">
    <source>
        <dbReference type="EMBL" id="AIM28093.1"/>
    </source>
</evidence>
<evidence type="ECO:0000313" key="5">
    <source>
        <dbReference type="EMBL" id="AKV79407.1"/>
    </source>
</evidence>
<dbReference type="EMBL" id="CP008822">
    <property type="protein sequence ID" value="AIM28093.1"/>
    <property type="molecule type" value="Genomic_DNA"/>
</dbReference>
<evidence type="ECO:0000313" key="11">
    <source>
        <dbReference type="Proteomes" id="UP000062398"/>
    </source>
</evidence>
<evidence type="ECO:0000313" key="3">
    <source>
        <dbReference type="EMBL" id="AKV74919.1"/>
    </source>
</evidence>
<evidence type="ECO:0000313" key="13">
    <source>
        <dbReference type="Proteomes" id="UP000068832"/>
    </source>
</evidence>
<reference evidence="10 11" key="2">
    <citation type="journal article" date="2015" name="Genome Announc.">
        <title>Complete Genome Sequences of Evolved Arsenate-Resistant Metallosphaera sedula Strains.</title>
        <authorList>
            <person name="Ai C."/>
            <person name="McCarthy S."/>
            <person name="Schackwitz W."/>
            <person name="Martin J."/>
            <person name="Lipzen A."/>
            <person name="Blum P."/>
        </authorList>
    </citation>
    <scope>NUCLEOTIDE SEQUENCE [LARGE SCALE GENOMIC DNA]</scope>
    <source>
        <strain evidence="5 11">ARS120-1</strain>
        <strain evidence="6 10">ARS120-2</strain>
        <strain evidence="3 13">ARS50-1</strain>
        <strain evidence="4 12">ARS50-2</strain>
    </source>
</reference>
<dbReference type="Proteomes" id="UP000061362">
    <property type="component" value="Chromosome"/>
</dbReference>
<dbReference type="EMBL" id="CP012173">
    <property type="protein sequence ID" value="AKV77157.1"/>
    <property type="molecule type" value="Genomic_DNA"/>
</dbReference>
<evidence type="ECO:0000313" key="6">
    <source>
        <dbReference type="EMBL" id="AKV81652.1"/>
    </source>
</evidence>
<dbReference type="SUPFAM" id="SSF46785">
    <property type="entry name" value="Winged helix' DNA-binding domain"/>
    <property type="match status" value="1"/>
</dbReference>
<name>A0A088E804_9CREN</name>